<accession>A0AA35KNK6</accession>
<feature type="region of interest" description="Disordered" evidence="1">
    <location>
        <begin position="1"/>
        <end position="34"/>
    </location>
</feature>
<protein>
    <submittedName>
        <fullName evidence="2">Uncharacterized protein</fullName>
    </submittedName>
</protein>
<proteinExistence type="predicted"/>
<dbReference type="Proteomes" id="UP001178461">
    <property type="component" value="Chromosome 8"/>
</dbReference>
<keyword evidence="3" id="KW-1185">Reference proteome</keyword>
<dbReference type="EMBL" id="OX395133">
    <property type="protein sequence ID" value="CAI5781475.1"/>
    <property type="molecule type" value="Genomic_DNA"/>
</dbReference>
<name>A0AA35KNK6_9SAUR</name>
<evidence type="ECO:0000256" key="1">
    <source>
        <dbReference type="SAM" id="MobiDB-lite"/>
    </source>
</evidence>
<sequence>MFPVLLKENKPPNVEASRGFTCQPPPPPPSVGAAKVRERCAPEGNDRRDSQPVTNRERWTEGVAHRWSDVRRGRSPAVQVERAPESGWWRQSGCFLKGEESFNSPLTRWAAPGLHCKSDRLRQTGFL</sequence>
<dbReference type="AlphaFoldDB" id="A0AA35KNK6"/>
<gene>
    <name evidence="2" type="ORF">PODLI_1B000350</name>
</gene>
<organism evidence="2 3">
    <name type="scientific">Podarcis lilfordi</name>
    <name type="common">Lilford's wall lizard</name>
    <dbReference type="NCBI Taxonomy" id="74358"/>
    <lineage>
        <taxon>Eukaryota</taxon>
        <taxon>Metazoa</taxon>
        <taxon>Chordata</taxon>
        <taxon>Craniata</taxon>
        <taxon>Vertebrata</taxon>
        <taxon>Euteleostomi</taxon>
        <taxon>Lepidosauria</taxon>
        <taxon>Squamata</taxon>
        <taxon>Bifurcata</taxon>
        <taxon>Unidentata</taxon>
        <taxon>Episquamata</taxon>
        <taxon>Laterata</taxon>
        <taxon>Lacertibaenia</taxon>
        <taxon>Lacertidae</taxon>
        <taxon>Podarcis</taxon>
    </lineage>
</organism>
<reference evidence="2" key="1">
    <citation type="submission" date="2022-12" db="EMBL/GenBank/DDBJ databases">
        <authorList>
            <person name="Alioto T."/>
            <person name="Alioto T."/>
            <person name="Gomez Garrido J."/>
        </authorList>
    </citation>
    <scope>NUCLEOTIDE SEQUENCE</scope>
</reference>
<evidence type="ECO:0000313" key="2">
    <source>
        <dbReference type="EMBL" id="CAI5781475.1"/>
    </source>
</evidence>
<evidence type="ECO:0000313" key="3">
    <source>
        <dbReference type="Proteomes" id="UP001178461"/>
    </source>
</evidence>